<reference evidence="19" key="1">
    <citation type="journal article" date="2017" name="Virus Genes">
        <title>Molecular and biological characterization of a new Tomato mild yellow leaf curl Aragua virus strain producing severe symptoms in tomato.</title>
        <authorList>
            <person name="Romay G."/>
            <person name="Chirinos D.T."/>
            <person name="Geraud-Pouey F."/>
            <person name="Gillis A."/>
            <person name="Mahillon J."/>
            <person name="Desbiez C."/>
            <person name="Bragard C."/>
        </authorList>
    </citation>
    <scope>NUCLEOTIDE SEQUENCE</scope>
    <source>
        <strain evidence="19">Zulia-1084a</strain>
    </source>
</reference>
<comment type="subunit">
    <text evidence="17">Monomer. Homodimer. Homooligomer. Self-interaction correlates with nuclear localization and efficient activation of transcription.</text>
</comment>
<keyword evidence="5 17" id="KW-0941">Suppressor of RNA silencing</keyword>
<proteinExistence type="inferred from homology"/>
<dbReference type="GO" id="GO:0052170">
    <property type="term" value="P:symbiont-mediated suppression of host innate immune response"/>
    <property type="evidence" value="ECO:0007669"/>
    <property type="project" value="UniProtKB-KW"/>
</dbReference>
<organism evidence="19">
    <name type="scientific">Tomato chlorotic leaf curl virus</name>
    <dbReference type="NCBI Taxonomy" id="2015441"/>
    <lineage>
        <taxon>Viruses</taxon>
        <taxon>Monodnaviria</taxon>
        <taxon>Shotokuvirae</taxon>
        <taxon>Cressdnaviricota</taxon>
        <taxon>Repensiviricetes</taxon>
        <taxon>Geplafuvirales</taxon>
        <taxon>Geminiviridae</taxon>
        <taxon>Begomovirus</taxon>
        <taxon>Begomovirus solanumpallidi</taxon>
    </lineage>
</organism>
<evidence type="ECO:0000256" key="15">
    <source>
        <dbReference type="ARBA" id="ARBA00023200"/>
    </source>
</evidence>
<evidence type="ECO:0000256" key="6">
    <source>
        <dbReference type="ARBA" id="ARBA00022553"/>
    </source>
</evidence>
<dbReference type="GO" id="GO:0005198">
    <property type="term" value="F:structural molecule activity"/>
    <property type="evidence" value="ECO:0007669"/>
    <property type="project" value="InterPro"/>
</dbReference>
<keyword evidence="14 17" id="KW-0010">Activator</keyword>
<keyword evidence="9" id="KW-1090">Inhibition of host innate immune response by virus</keyword>
<comment type="domain">
    <text evidence="17">The zinc finger and the transactivation region are involved in PTGS suppression.</text>
</comment>
<dbReference type="Pfam" id="PF01440">
    <property type="entry name" value="Gemini_AL2"/>
    <property type="match status" value="1"/>
</dbReference>
<evidence type="ECO:0000256" key="10">
    <source>
        <dbReference type="ARBA" id="ARBA00022723"/>
    </source>
</evidence>
<evidence type="ECO:0000256" key="11">
    <source>
        <dbReference type="ARBA" id="ARBA00022771"/>
    </source>
</evidence>
<keyword evidence="8 17" id="KW-0945">Host-virus interaction</keyword>
<dbReference type="EMBL" id="KY449277">
    <property type="protein sequence ID" value="ASF23373.1"/>
    <property type="molecule type" value="Genomic_DNA"/>
</dbReference>
<evidence type="ECO:0000256" key="16">
    <source>
        <dbReference type="ARBA" id="ARBA00023280"/>
    </source>
</evidence>
<dbReference type="InterPro" id="IPR000942">
    <property type="entry name" value="Gemini_AL2"/>
</dbReference>
<evidence type="ECO:0000256" key="5">
    <source>
        <dbReference type="ARBA" id="ARBA00022463"/>
    </source>
</evidence>
<evidence type="ECO:0000256" key="2">
    <source>
        <dbReference type="ARBA" id="ARBA00004192"/>
    </source>
</evidence>
<keyword evidence="7 17" id="KW-1048">Host nucleus</keyword>
<keyword evidence="10 17" id="KW-0479">Metal-binding</keyword>
<evidence type="ECO:0000313" key="19">
    <source>
        <dbReference type="EMBL" id="ASF23373.1"/>
    </source>
</evidence>
<keyword evidence="16" id="KW-0899">Viral immunoevasion</keyword>
<evidence type="ECO:0000256" key="13">
    <source>
        <dbReference type="ARBA" id="ARBA00023125"/>
    </source>
</evidence>
<comment type="similarity">
    <text evidence="3 17">Belongs to the geminiviridae transcriptional activator protein family.</text>
</comment>
<dbReference type="GO" id="GO:0030430">
    <property type="term" value="C:host cell cytoplasm"/>
    <property type="evidence" value="ECO:0007669"/>
    <property type="project" value="UniProtKB-SubCell"/>
</dbReference>
<name>A0A218MXV1_9GEMI</name>
<keyword evidence="12 17" id="KW-0862">Zinc</keyword>
<feature type="compositionally biased region" description="Basic residues" evidence="18">
    <location>
        <begin position="12"/>
        <end position="28"/>
    </location>
</feature>
<keyword evidence="13 17" id="KW-0238">DNA-binding</keyword>
<keyword evidence="11 17" id="KW-0863">Zinc-finger</keyword>
<comment type="subcellular location">
    <subcellularLocation>
        <location evidence="2 17">Host cytoplasm</location>
    </subcellularLocation>
    <subcellularLocation>
        <location evidence="1 17">Host nucleus</location>
    </subcellularLocation>
</comment>
<evidence type="ECO:0000256" key="17">
    <source>
        <dbReference type="RuleBase" id="RU363028"/>
    </source>
</evidence>
<comment type="function">
    <text evidence="17">Strong activator of the late viral genes promoters. Acts as a suppressor of RNA-mediated gene silencing, also known as post-transcriptional gene silencing (PTGS), a mechanism of plant viral defense that limits the accumulation of viral RNAs. Also suppresses the host basal defense by interacting with and inhibiting SNF1 kinase, a key regulator of cell metabolism implicated in innate antiviral defense. Determines pathogenicity.</text>
</comment>
<gene>
    <name evidence="19" type="primary">AC2</name>
</gene>
<evidence type="ECO:0000256" key="8">
    <source>
        <dbReference type="ARBA" id="ARBA00022581"/>
    </source>
</evidence>
<evidence type="ECO:0000256" key="1">
    <source>
        <dbReference type="ARBA" id="ARBA00004147"/>
    </source>
</evidence>
<evidence type="ECO:0000256" key="12">
    <source>
        <dbReference type="ARBA" id="ARBA00022833"/>
    </source>
</evidence>
<evidence type="ECO:0000256" key="3">
    <source>
        <dbReference type="ARBA" id="ARBA00007672"/>
    </source>
</evidence>
<feature type="region of interest" description="Disordered" evidence="18">
    <location>
        <begin position="84"/>
        <end position="124"/>
    </location>
</feature>
<feature type="region of interest" description="Disordered" evidence="18">
    <location>
        <begin position="1"/>
        <end position="28"/>
    </location>
</feature>
<dbReference type="GO" id="GO:0003677">
    <property type="term" value="F:DNA binding"/>
    <property type="evidence" value="ECO:0007669"/>
    <property type="project" value="UniProtKB-KW"/>
</dbReference>
<dbReference type="GO" id="GO:0008270">
    <property type="term" value="F:zinc ion binding"/>
    <property type="evidence" value="ECO:0007669"/>
    <property type="project" value="UniProtKB-KW"/>
</dbReference>
<evidence type="ECO:0000256" key="7">
    <source>
        <dbReference type="ARBA" id="ARBA00022562"/>
    </source>
</evidence>
<dbReference type="GO" id="GO:0042025">
    <property type="term" value="C:host cell nucleus"/>
    <property type="evidence" value="ECO:0007669"/>
    <property type="project" value="UniProtKB-SubCell"/>
</dbReference>
<evidence type="ECO:0000256" key="18">
    <source>
        <dbReference type="SAM" id="MobiDB-lite"/>
    </source>
</evidence>
<evidence type="ECO:0000256" key="4">
    <source>
        <dbReference type="ARBA" id="ARBA00014388"/>
    </source>
</evidence>
<evidence type="ECO:0000256" key="9">
    <source>
        <dbReference type="ARBA" id="ARBA00022632"/>
    </source>
</evidence>
<evidence type="ECO:0000256" key="14">
    <source>
        <dbReference type="ARBA" id="ARBA00023159"/>
    </source>
</evidence>
<keyword evidence="6" id="KW-0597">Phosphoprotein</keyword>
<protein>
    <recommendedName>
        <fullName evidence="4 17">Transcriptional activator protein</fullName>
        <shortName evidence="17">TrAP</shortName>
    </recommendedName>
</protein>
<dbReference type="PRINTS" id="PR00230">
    <property type="entry name" value="GEMCOATAL2"/>
</dbReference>
<keyword evidence="15 17" id="KW-1035">Host cytoplasm</keyword>
<accession>A0A218MXV1</accession>
<sequence length="134" mass="15496">MLSSSHLTPPCIKKRHRQAKKKQPNKRAIRRRRLDWGCNCTAYVDINCRDHGFTHRGVHQCASSREWRLYLGDNKSPVFQDFPRRGHAIHQNEGVPPPDTVQPQPQESVASPQSLPEFPSLDDIPDSFWEDLFV</sequence>
<dbReference type="GO" id="GO:0019028">
    <property type="term" value="C:viral capsid"/>
    <property type="evidence" value="ECO:0007669"/>
    <property type="project" value="InterPro"/>
</dbReference>